<reference evidence="2 3" key="1">
    <citation type="journal article" date="2021" name="Plant Biotechnol. J.">
        <title>Multi-omics assisted identification of the key and species-specific regulatory components of drought-tolerant mechanisms in Gossypium stocksii.</title>
        <authorList>
            <person name="Yu D."/>
            <person name="Ke L."/>
            <person name="Zhang D."/>
            <person name="Wu Y."/>
            <person name="Sun Y."/>
            <person name="Mei J."/>
            <person name="Sun J."/>
            <person name="Sun Y."/>
        </authorList>
    </citation>
    <scope>NUCLEOTIDE SEQUENCE [LARGE SCALE GENOMIC DNA]</scope>
    <source>
        <strain evidence="3">cv. E1</strain>
        <tissue evidence="2">Leaf</tissue>
    </source>
</reference>
<protein>
    <submittedName>
        <fullName evidence="2">Uncharacterized protein</fullName>
    </submittedName>
</protein>
<feature type="region of interest" description="Disordered" evidence="1">
    <location>
        <begin position="32"/>
        <end position="52"/>
    </location>
</feature>
<accession>A0A9D3VHM3</accession>
<evidence type="ECO:0000256" key="1">
    <source>
        <dbReference type="SAM" id="MobiDB-lite"/>
    </source>
</evidence>
<dbReference type="EMBL" id="JAIQCV010000007">
    <property type="protein sequence ID" value="KAH1082906.1"/>
    <property type="molecule type" value="Genomic_DNA"/>
</dbReference>
<proteinExistence type="predicted"/>
<dbReference type="AlphaFoldDB" id="A0A9D3VHM3"/>
<sequence length="52" mass="5733">MAEELIRLDDKHISIEQMKMSSITVDRELPAGSGFLARGNDRPGVQVGPKTH</sequence>
<comment type="caution">
    <text evidence="2">The sequence shown here is derived from an EMBL/GenBank/DDBJ whole genome shotgun (WGS) entry which is preliminary data.</text>
</comment>
<evidence type="ECO:0000313" key="2">
    <source>
        <dbReference type="EMBL" id="KAH1082906.1"/>
    </source>
</evidence>
<name>A0A9D3VHM3_9ROSI</name>
<gene>
    <name evidence="2" type="ORF">J1N35_022667</name>
</gene>
<organism evidence="2 3">
    <name type="scientific">Gossypium stocksii</name>
    <dbReference type="NCBI Taxonomy" id="47602"/>
    <lineage>
        <taxon>Eukaryota</taxon>
        <taxon>Viridiplantae</taxon>
        <taxon>Streptophyta</taxon>
        <taxon>Embryophyta</taxon>
        <taxon>Tracheophyta</taxon>
        <taxon>Spermatophyta</taxon>
        <taxon>Magnoliopsida</taxon>
        <taxon>eudicotyledons</taxon>
        <taxon>Gunneridae</taxon>
        <taxon>Pentapetalae</taxon>
        <taxon>rosids</taxon>
        <taxon>malvids</taxon>
        <taxon>Malvales</taxon>
        <taxon>Malvaceae</taxon>
        <taxon>Malvoideae</taxon>
        <taxon>Gossypium</taxon>
    </lineage>
</organism>
<dbReference type="Proteomes" id="UP000828251">
    <property type="component" value="Unassembled WGS sequence"/>
</dbReference>
<keyword evidence="3" id="KW-1185">Reference proteome</keyword>
<evidence type="ECO:0000313" key="3">
    <source>
        <dbReference type="Proteomes" id="UP000828251"/>
    </source>
</evidence>